<accession>L8GKT3</accession>
<gene>
    <name evidence="6" type="ORF">ACA1_093570</name>
</gene>
<name>L8GKT3_ACACF</name>
<dbReference type="AlphaFoldDB" id="L8GKT3"/>
<dbReference type="OMA" id="WAISITK"/>
<dbReference type="PANTHER" id="PTHR38421">
    <property type="entry name" value="TRANSMEMBRANE PROTEIN USGS"/>
    <property type="match status" value="1"/>
</dbReference>
<evidence type="ECO:0000256" key="3">
    <source>
        <dbReference type="ARBA" id="ARBA00022989"/>
    </source>
</evidence>
<keyword evidence="2 5" id="KW-0812">Transmembrane</keyword>
<sequence>MLVGAVDRLSIIPTQALDMRTRFMDKLQEQRYAHLPASLDFPGGAMDAAKGILRGIGFAVWGVVSALQNPRLMKDYTQFAKSMGVVLLALYSAAIVLLFFALPIVVFVPGLALQLLALIPYWAISITKSRSPVSTNLLFFDEVREVNPSLYRELKDASSATKGRAWVSGVKDDVHRSWHFTRYSLLLLAFSIVPVVGPIVSFFGQIVLVTNRLGWNLLSVYTQDCRKMNYRQQKDWMRTYRWLIFGFTLPFAVLTSVPFVGPLLMGLAEGASVHLVAHIVSRDPGHRTWRDHHKREKRADAQEEVIPALSASGLSARDGTTTRDTTALSRS</sequence>
<dbReference type="OrthoDB" id="10041630at2759"/>
<dbReference type="KEGG" id="acan:ACA1_093570"/>
<evidence type="ECO:0000313" key="6">
    <source>
        <dbReference type="EMBL" id="ELR12811.1"/>
    </source>
</evidence>
<feature type="transmembrane region" description="Helical" evidence="5">
    <location>
        <begin position="185"/>
        <end position="208"/>
    </location>
</feature>
<dbReference type="GeneID" id="14913163"/>
<feature type="transmembrane region" description="Helical" evidence="5">
    <location>
        <begin position="242"/>
        <end position="265"/>
    </location>
</feature>
<protein>
    <submittedName>
        <fullName evidence="6">Uncharacterized protein</fullName>
    </submittedName>
</protein>
<evidence type="ECO:0000256" key="2">
    <source>
        <dbReference type="ARBA" id="ARBA00022692"/>
    </source>
</evidence>
<keyword evidence="3 5" id="KW-1133">Transmembrane helix</keyword>
<dbReference type="PANTHER" id="PTHR38421:SF1">
    <property type="entry name" value="TRANSMEMBRANE PROTEIN"/>
    <property type="match status" value="1"/>
</dbReference>
<evidence type="ECO:0000256" key="5">
    <source>
        <dbReference type="SAM" id="Phobius"/>
    </source>
</evidence>
<dbReference type="Proteomes" id="UP000011083">
    <property type="component" value="Unassembled WGS sequence"/>
</dbReference>
<evidence type="ECO:0000256" key="4">
    <source>
        <dbReference type="ARBA" id="ARBA00023136"/>
    </source>
</evidence>
<dbReference type="RefSeq" id="XP_004334824.1">
    <property type="nucleotide sequence ID" value="XM_004334776.1"/>
</dbReference>
<reference evidence="6 7" key="1">
    <citation type="journal article" date="2013" name="Genome Biol.">
        <title>Genome of Acanthamoeba castellanii highlights extensive lateral gene transfer and early evolution of tyrosine kinase signaling.</title>
        <authorList>
            <person name="Clarke M."/>
            <person name="Lohan A.J."/>
            <person name="Liu B."/>
            <person name="Lagkouvardos I."/>
            <person name="Roy S."/>
            <person name="Zafar N."/>
            <person name="Bertelli C."/>
            <person name="Schilde C."/>
            <person name="Kianianmomeni A."/>
            <person name="Burglin T.R."/>
            <person name="Frech C."/>
            <person name="Turcotte B."/>
            <person name="Kopec K.O."/>
            <person name="Synnott J.M."/>
            <person name="Choo C."/>
            <person name="Paponov I."/>
            <person name="Finkler A."/>
            <person name="Soon Heng Tan C."/>
            <person name="Hutchins A.P."/>
            <person name="Weinmeier T."/>
            <person name="Rattei T."/>
            <person name="Chu J.S."/>
            <person name="Gimenez G."/>
            <person name="Irimia M."/>
            <person name="Rigden D.J."/>
            <person name="Fitzpatrick D.A."/>
            <person name="Lorenzo-Morales J."/>
            <person name="Bateman A."/>
            <person name="Chiu C.H."/>
            <person name="Tang P."/>
            <person name="Hegemann P."/>
            <person name="Fromm H."/>
            <person name="Raoult D."/>
            <person name="Greub G."/>
            <person name="Miranda-Saavedra D."/>
            <person name="Chen N."/>
            <person name="Nash P."/>
            <person name="Ginger M.L."/>
            <person name="Horn M."/>
            <person name="Schaap P."/>
            <person name="Caler L."/>
            <person name="Loftus B."/>
        </authorList>
    </citation>
    <scope>NUCLEOTIDE SEQUENCE [LARGE SCALE GENOMIC DNA]</scope>
    <source>
        <strain evidence="6 7">Neff</strain>
    </source>
</reference>
<keyword evidence="7" id="KW-1185">Reference proteome</keyword>
<comment type="subcellular location">
    <subcellularLocation>
        <location evidence="1">Membrane</location>
        <topology evidence="1">Multi-pass membrane protein</topology>
    </subcellularLocation>
</comment>
<dbReference type="Pfam" id="PF07264">
    <property type="entry name" value="EI24"/>
    <property type="match status" value="1"/>
</dbReference>
<dbReference type="VEuPathDB" id="AmoebaDB:ACA1_093570"/>
<proteinExistence type="predicted"/>
<feature type="transmembrane region" description="Helical" evidence="5">
    <location>
        <begin position="48"/>
        <end position="67"/>
    </location>
</feature>
<organism evidence="6 7">
    <name type="scientific">Acanthamoeba castellanii (strain ATCC 30010 / Neff)</name>
    <dbReference type="NCBI Taxonomy" id="1257118"/>
    <lineage>
        <taxon>Eukaryota</taxon>
        <taxon>Amoebozoa</taxon>
        <taxon>Discosea</taxon>
        <taxon>Longamoebia</taxon>
        <taxon>Centramoebida</taxon>
        <taxon>Acanthamoebidae</taxon>
        <taxon>Acanthamoeba</taxon>
    </lineage>
</organism>
<evidence type="ECO:0000313" key="7">
    <source>
        <dbReference type="Proteomes" id="UP000011083"/>
    </source>
</evidence>
<evidence type="ECO:0000256" key="1">
    <source>
        <dbReference type="ARBA" id="ARBA00004141"/>
    </source>
</evidence>
<dbReference type="EMBL" id="KB008103">
    <property type="protein sequence ID" value="ELR12811.1"/>
    <property type="molecule type" value="Genomic_DNA"/>
</dbReference>
<dbReference type="InterPro" id="IPR059112">
    <property type="entry name" value="CysZ/EI24"/>
</dbReference>
<feature type="transmembrane region" description="Helical" evidence="5">
    <location>
        <begin position="79"/>
        <end position="100"/>
    </location>
</feature>
<keyword evidence="4 5" id="KW-0472">Membrane</keyword>